<sequence length="51" mass="6052">MKQVIQEEIEYSTGMVVEVLEITVRHIVMRRQKHRENMENKLKTAGLPDSR</sequence>
<gene>
    <name evidence="1" type="ORF">HMPREF1039_1499</name>
</gene>
<proteinExistence type="predicted"/>
<evidence type="ECO:0000313" key="1">
    <source>
        <dbReference type="EMBL" id="EGL38384.1"/>
    </source>
</evidence>
<keyword evidence="2" id="KW-1185">Reference proteome</keyword>
<dbReference type="RefSeq" id="WP_007391758.1">
    <property type="nucleotide sequence ID" value="NZ_AFIJ01000044.1"/>
</dbReference>
<dbReference type="Proteomes" id="UP000004018">
    <property type="component" value="Unassembled WGS sequence"/>
</dbReference>
<reference evidence="1 2" key="1">
    <citation type="submission" date="2011-04" db="EMBL/GenBank/DDBJ databases">
        <authorList>
            <person name="Harkins D.M."/>
            <person name="Madupu R."/>
            <person name="Durkin A.S."/>
            <person name="Torralba M."/>
            <person name="Methe B."/>
            <person name="Sutton G.G."/>
            <person name="Nelson K.E."/>
        </authorList>
    </citation>
    <scope>NUCLEOTIDE SEQUENCE [LARGE SCALE GENOMIC DNA]</scope>
    <source>
        <strain evidence="1 2">UPII 199-6</strain>
    </source>
</reference>
<accession>A0ABN0CYP5</accession>
<protein>
    <submittedName>
        <fullName evidence="1">Uncharacterized protein</fullName>
    </submittedName>
</protein>
<name>A0ABN0CYP5_9FIRM</name>
<comment type="caution">
    <text evidence="1">The sequence shown here is derived from an EMBL/GenBank/DDBJ whole genome shotgun (WGS) entry which is preliminary data.</text>
</comment>
<organism evidence="1 2">
    <name type="scientific">Megasphaera lornae</name>
    <dbReference type="NCBI Taxonomy" id="1000568"/>
    <lineage>
        <taxon>Bacteria</taxon>
        <taxon>Bacillati</taxon>
        <taxon>Bacillota</taxon>
        <taxon>Negativicutes</taxon>
        <taxon>Veillonellales</taxon>
        <taxon>Veillonellaceae</taxon>
        <taxon>Megasphaera</taxon>
    </lineage>
</organism>
<evidence type="ECO:0000313" key="2">
    <source>
        <dbReference type="Proteomes" id="UP000004018"/>
    </source>
</evidence>
<dbReference type="EMBL" id="AFIJ01000044">
    <property type="protein sequence ID" value="EGL38384.1"/>
    <property type="molecule type" value="Genomic_DNA"/>
</dbReference>